<dbReference type="RefSeq" id="WP_079688302.1">
    <property type="nucleotide sequence ID" value="NZ_FUZU01000002.1"/>
</dbReference>
<dbReference type="OrthoDB" id="667398at2"/>
<evidence type="ECO:0000313" key="3">
    <source>
        <dbReference type="Proteomes" id="UP000190961"/>
    </source>
</evidence>
<keyword evidence="3" id="KW-1185">Reference proteome</keyword>
<keyword evidence="1" id="KW-0472">Membrane</keyword>
<keyword evidence="1" id="KW-1133">Transmembrane helix</keyword>
<dbReference type="EMBL" id="FUZU01000002">
    <property type="protein sequence ID" value="SKC78703.1"/>
    <property type="molecule type" value="Genomic_DNA"/>
</dbReference>
<reference evidence="2 3" key="1">
    <citation type="submission" date="2017-02" db="EMBL/GenBank/DDBJ databases">
        <authorList>
            <person name="Peterson S.W."/>
        </authorList>
    </citation>
    <scope>NUCLEOTIDE SEQUENCE [LARGE SCALE GENOMIC DNA]</scope>
    <source>
        <strain evidence="2 3">DSM 25262</strain>
    </source>
</reference>
<keyword evidence="1" id="KW-0812">Transmembrane</keyword>
<sequence>MDSNRIEELLNKYWNCETSLEEEQQLREYFKGGGIPEQWKETAALFRYFEENKKKALSDLAFDAEVLKNVNPPKQGKLVKLFYNSMRIAAGVAVVMMAVWFVRKEVRQTTPQQVVDTYDDPQLAFEETKKALLMISKSFGKAENQAKKINMFNEAQEEIQKKEKEKNKNL</sequence>
<organism evidence="2 3">
    <name type="scientific">Ohtaekwangia koreensis</name>
    <dbReference type="NCBI Taxonomy" id="688867"/>
    <lineage>
        <taxon>Bacteria</taxon>
        <taxon>Pseudomonadati</taxon>
        <taxon>Bacteroidota</taxon>
        <taxon>Cytophagia</taxon>
        <taxon>Cytophagales</taxon>
        <taxon>Fulvivirgaceae</taxon>
        <taxon>Ohtaekwangia</taxon>
    </lineage>
</organism>
<protein>
    <submittedName>
        <fullName evidence="2">Uncharacterized protein</fullName>
    </submittedName>
</protein>
<evidence type="ECO:0000256" key="1">
    <source>
        <dbReference type="SAM" id="Phobius"/>
    </source>
</evidence>
<feature type="transmembrane region" description="Helical" evidence="1">
    <location>
        <begin position="81"/>
        <end position="102"/>
    </location>
</feature>
<gene>
    <name evidence="2" type="ORF">SAMN05660236_3796</name>
</gene>
<dbReference type="STRING" id="688867.SAMN05660236_3796"/>
<name>A0A1T5LRW9_9BACT</name>
<evidence type="ECO:0000313" key="2">
    <source>
        <dbReference type="EMBL" id="SKC78703.1"/>
    </source>
</evidence>
<dbReference type="Proteomes" id="UP000190961">
    <property type="component" value="Unassembled WGS sequence"/>
</dbReference>
<accession>A0A1T5LRW9</accession>
<proteinExistence type="predicted"/>
<dbReference type="AlphaFoldDB" id="A0A1T5LRW9"/>